<gene>
    <name evidence="3" type="ORF">BJ684DRAFT_5895</name>
</gene>
<dbReference type="InterPro" id="IPR005612">
    <property type="entry name" value="CCAAT-binding_factor"/>
</dbReference>
<dbReference type="GO" id="GO:0032040">
    <property type="term" value="C:small-subunit processome"/>
    <property type="evidence" value="ECO:0007669"/>
    <property type="project" value="TreeGrafter"/>
</dbReference>
<evidence type="ECO:0000259" key="2">
    <source>
        <dbReference type="Pfam" id="PF03914"/>
    </source>
</evidence>
<dbReference type="GO" id="GO:0030692">
    <property type="term" value="C:Noc4p-Nop14p complex"/>
    <property type="evidence" value="ECO:0007669"/>
    <property type="project" value="TreeGrafter"/>
</dbReference>
<evidence type="ECO:0000256" key="1">
    <source>
        <dbReference type="ARBA" id="ARBA00007797"/>
    </source>
</evidence>
<protein>
    <submittedName>
        <fullName evidence="3">Nucleolar complex protein</fullName>
    </submittedName>
</protein>
<name>A0A4P9Y007_9FUNG</name>
<dbReference type="PANTHER" id="PTHR12455:SF0">
    <property type="entry name" value="NUCLEOLAR COMPLEX PROTEIN 4 HOMOLOG"/>
    <property type="match status" value="1"/>
</dbReference>
<proteinExistence type="inferred from homology"/>
<dbReference type="AlphaFoldDB" id="A0A4P9Y007"/>
<dbReference type="Proteomes" id="UP000267251">
    <property type="component" value="Unassembled WGS sequence"/>
</dbReference>
<dbReference type="GO" id="GO:0042254">
    <property type="term" value="P:ribosome biogenesis"/>
    <property type="evidence" value="ECO:0007669"/>
    <property type="project" value="InterPro"/>
</dbReference>
<feature type="domain" description="CCAAT-binding factor" evidence="2">
    <location>
        <begin position="50"/>
        <end position="206"/>
    </location>
</feature>
<evidence type="ECO:0000313" key="4">
    <source>
        <dbReference type="Proteomes" id="UP000267251"/>
    </source>
</evidence>
<feature type="non-terminal residue" evidence="3">
    <location>
        <position position="1"/>
    </location>
</feature>
<dbReference type="PANTHER" id="PTHR12455">
    <property type="entry name" value="NUCLEOLAR COMPLEX PROTEIN 4"/>
    <property type="match status" value="1"/>
</dbReference>
<accession>A0A4P9Y007</accession>
<reference evidence="4" key="1">
    <citation type="journal article" date="2018" name="Nat. Microbiol.">
        <title>Leveraging single-cell genomics to expand the fungal tree of life.</title>
        <authorList>
            <person name="Ahrendt S.R."/>
            <person name="Quandt C.A."/>
            <person name="Ciobanu D."/>
            <person name="Clum A."/>
            <person name="Salamov A."/>
            <person name="Andreopoulos B."/>
            <person name="Cheng J.F."/>
            <person name="Woyke T."/>
            <person name="Pelin A."/>
            <person name="Henrissat B."/>
            <person name="Reynolds N.K."/>
            <person name="Benny G.L."/>
            <person name="Smith M.E."/>
            <person name="James T.Y."/>
            <person name="Grigoriev I.V."/>
        </authorList>
    </citation>
    <scope>NUCLEOTIDE SEQUENCE [LARGE SCALE GENOMIC DNA]</scope>
</reference>
<keyword evidence="4" id="KW-1185">Reference proteome</keyword>
<dbReference type="OrthoDB" id="10263185at2759"/>
<dbReference type="InterPro" id="IPR027193">
    <property type="entry name" value="Noc4"/>
</dbReference>
<feature type="non-terminal residue" evidence="3">
    <location>
        <position position="239"/>
    </location>
</feature>
<dbReference type="Pfam" id="PF03914">
    <property type="entry name" value="CBF"/>
    <property type="match status" value="1"/>
</dbReference>
<evidence type="ECO:0000313" key="3">
    <source>
        <dbReference type="EMBL" id="RKP12083.1"/>
    </source>
</evidence>
<dbReference type="EMBL" id="KZ988490">
    <property type="protein sequence ID" value="RKP12083.1"/>
    <property type="molecule type" value="Genomic_DNA"/>
</dbReference>
<sequence length="239" mass="27460">WLASLRLPLEASQYKRVLLLIHRRIIPFMSRPTMLMDFLTDSYHSGGPISLLALNGLFTLMQDHNLEYPDFYSKLYALFDRHLLHVRYRARFFRLVDLFLSSSHLPAYLVAAFIKRLSRLSLTGPPAGIILTLPLVYNLLKRHPSCMVLIHRATPDAQDDPSPSAKIVTDPFDMDQVEPSKCKAIDSSLWELHSLRHHYHPNIASLSKVLTEAFTKPSYDLEDFLDHTYATLTDSELAR</sequence>
<organism evidence="3 4">
    <name type="scientific">Piptocephalis cylindrospora</name>
    <dbReference type="NCBI Taxonomy" id="1907219"/>
    <lineage>
        <taxon>Eukaryota</taxon>
        <taxon>Fungi</taxon>
        <taxon>Fungi incertae sedis</taxon>
        <taxon>Zoopagomycota</taxon>
        <taxon>Zoopagomycotina</taxon>
        <taxon>Zoopagomycetes</taxon>
        <taxon>Zoopagales</taxon>
        <taxon>Piptocephalidaceae</taxon>
        <taxon>Piptocephalis</taxon>
    </lineage>
</organism>
<comment type="similarity">
    <text evidence="1">Belongs to the CBF/MAK21 family.</text>
</comment>